<comment type="caution">
    <text evidence="2">The sequence shown here is derived from an EMBL/GenBank/DDBJ whole genome shotgun (WGS) entry which is preliminary data.</text>
</comment>
<feature type="transmembrane region" description="Helical" evidence="1">
    <location>
        <begin position="21"/>
        <end position="45"/>
    </location>
</feature>
<dbReference type="RefSeq" id="WP_184785932.1">
    <property type="nucleotide sequence ID" value="NZ_BONT01000021.1"/>
</dbReference>
<reference evidence="2 3" key="1">
    <citation type="submission" date="2020-08" db="EMBL/GenBank/DDBJ databases">
        <title>Genomic Encyclopedia of Type Strains, Phase IV (KMG-IV): sequencing the most valuable type-strain genomes for metagenomic binning, comparative biology and taxonomic classification.</title>
        <authorList>
            <person name="Goeker M."/>
        </authorList>
    </citation>
    <scope>NUCLEOTIDE SEQUENCE [LARGE SCALE GENOMIC DNA]</scope>
    <source>
        <strain evidence="2 3">YIM 65646</strain>
    </source>
</reference>
<gene>
    <name evidence="2" type="ORF">HNR73_000860</name>
</gene>
<keyword evidence="1" id="KW-0472">Membrane</keyword>
<name>A0A841FDC4_9ACTN</name>
<keyword evidence="3" id="KW-1185">Reference proteome</keyword>
<organism evidence="2 3">
    <name type="scientific">Phytomonospora endophytica</name>
    <dbReference type="NCBI Taxonomy" id="714109"/>
    <lineage>
        <taxon>Bacteria</taxon>
        <taxon>Bacillati</taxon>
        <taxon>Actinomycetota</taxon>
        <taxon>Actinomycetes</taxon>
        <taxon>Micromonosporales</taxon>
        <taxon>Micromonosporaceae</taxon>
        <taxon>Phytomonospora</taxon>
    </lineage>
</organism>
<dbReference type="AlphaFoldDB" id="A0A841FDC4"/>
<evidence type="ECO:0000313" key="2">
    <source>
        <dbReference type="EMBL" id="MBB6033013.1"/>
    </source>
</evidence>
<dbReference type="EMBL" id="JACHGT010000002">
    <property type="protein sequence ID" value="MBB6033013.1"/>
    <property type="molecule type" value="Genomic_DNA"/>
</dbReference>
<sequence length="209" mass="22468">MSAHHPFDPEVIAHNRKVRRYNLLGLWIAALSLIVTAVPVTVAILNNPPPEVTVAPPLYPSPAPPAWEFELAQTGVLISVGDGCGYFWIDFDQPFDGYYDSGFVPDMAQLPATADFIEGGCGEDQRAFPAPSVTAGESGTARTETAEGCAEVAAEATSPEWRFNVEPAPLPSIVQCIVTTTGTRLARATFTGLVDGAPSFDFTTWIRRE</sequence>
<keyword evidence="1" id="KW-0812">Transmembrane</keyword>
<dbReference type="Proteomes" id="UP000548476">
    <property type="component" value="Unassembled WGS sequence"/>
</dbReference>
<keyword evidence="1" id="KW-1133">Transmembrane helix</keyword>
<proteinExistence type="predicted"/>
<evidence type="ECO:0000313" key="3">
    <source>
        <dbReference type="Proteomes" id="UP000548476"/>
    </source>
</evidence>
<evidence type="ECO:0000256" key="1">
    <source>
        <dbReference type="SAM" id="Phobius"/>
    </source>
</evidence>
<accession>A0A841FDC4</accession>
<protein>
    <submittedName>
        <fullName evidence="2">Uncharacterized protein</fullName>
    </submittedName>
</protein>